<evidence type="ECO:0000313" key="2">
    <source>
        <dbReference type="EMBL" id="VDL79593.1"/>
    </source>
</evidence>
<dbReference type="PANTHER" id="PTHR46375">
    <property type="entry name" value="KELCH REPEAT AND BTB DOMAIN-CONTAINING PROTEIN 13-RELATED"/>
    <property type="match status" value="1"/>
</dbReference>
<protein>
    <submittedName>
        <fullName evidence="4">Kelch-like protein 7 (inferred by orthology to a human protein)</fullName>
    </submittedName>
</protein>
<reference evidence="4" key="1">
    <citation type="submission" date="2017-02" db="UniProtKB">
        <authorList>
            <consortium name="WormBaseParasite"/>
        </authorList>
    </citation>
    <scope>IDENTIFICATION</scope>
</reference>
<dbReference type="EMBL" id="UYSL01021990">
    <property type="protein sequence ID" value="VDL79593.1"/>
    <property type="molecule type" value="Genomic_DNA"/>
</dbReference>
<reference evidence="2 3" key="2">
    <citation type="submission" date="2018-11" db="EMBL/GenBank/DDBJ databases">
        <authorList>
            <consortium name="Pathogen Informatics"/>
        </authorList>
    </citation>
    <scope>NUCLEOTIDE SEQUENCE [LARGE SCALE GENOMIC DNA]</scope>
</reference>
<dbReference type="WBParaSite" id="NBR_0001599801-mRNA-1">
    <property type="protein sequence ID" value="NBR_0001599801-mRNA-1"/>
    <property type="gene ID" value="NBR_0001599801"/>
</dbReference>
<gene>
    <name evidence="2" type="ORF">NBR_LOCUS15999</name>
</gene>
<dbReference type="PANTHER" id="PTHR46375:SF3">
    <property type="entry name" value="KELCH REPEAT AND BTB DOMAIN-CONTAINING PROTEIN 13"/>
    <property type="match status" value="1"/>
</dbReference>
<sequence length="249" mass="27483">MSPSECSFTQTPYPSTQSTHKAVSVLSQTKHLSECTIFIILPLSKLTFLIFIRNSWRAGPEMQYCRYGLGVTDLDGIIFAVGGEYESQTLREAEMLDPRQGEWISLPSMLNGRSDFGLVAVNDLLYAAGGNSGDQTLNSVEVYDPRACRWTAAQPMLKERYHAGVTVLRDQIVVVGGCDKNEMVLPSVEDTVTHTPEDQAIDFDPCSSIPPSWSGKLVAELCGKVKTLTWFSGCTPQVIVWAKYAFNTI</sequence>
<evidence type="ECO:0000313" key="4">
    <source>
        <dbReference type="WBParaSite" id="NBR_0001599801-mRNA-1"/>
    </source>
</evidence>
<dbReference type="InterPro" id="IPR052392">
    <property type="entry name" value="Kelch-BTB_domain-containing"/>
</dbReference>
<accession>A0A0N4YGQ1</accession>
<dbReference type="Pfam" id="PF01344">
    <property type="entry name" value="Kelch_1"/>
    <property type="match status" value="2"/>
</dbReference>
<dbReference type="InterPro" id="IPR006652">
    <property type="entry name" value="Kelch_1"/>
</dbReference>
<evidence type="ECO:0000256" key="1">
    <source>
        <dbReference type="ARBA" id="ARBA00022441"/>
    </source>
</evidence>
<keyword evidence="3" id="KW-1185">Reference proteome</keyword>
<dbReference type="AlphaFoldDB" id="A0A0N4YGQ1"/>
<dbReference type="Proteomes" id="UP000271162">
    <property type="component" value="Unassembled WGS sequence"/>
</dbReference>
<proteinExistence type="predicted"/>
<name>A0A0N4YGQ1_NIPBR</name>
<dbReference type="Gene3D" id="2.120.10.80">
    <property type="entry name" value="Kelch-type beta propeller"/>
    <property type="match status" value="1"/>
</dbReference>
<evidence type="ECO:0000313" key="3">
    <source>
        <dbReference type="Proteomes" id="UP000271162"/>
    </source>
</evidence>
<dbReference type="STRING" id="27835.A0A0N4YGQ1"/>
<keyword evidence="1" id="KW-0880">Kelch repeat</keyword>
<dbReference type="SUPFAM" id="SSF117281">
    <property type="entry name" value="Kelch motif"/>
    <property type="match status" value="1"/>
</dbReference>
<dbReference type="SMART" id="SM00612">
    <property type="entry name" value="Kelch"/>
    <property type="match status" value="2"/>
</dbReference>
<organism evidence="4">
    <name type="scientific">Nippostrongylus brasiliensis</name>
    <name type="common">Rat hookworm</name>
    <dbReference type="NCBI Taxonomy" id="27835"/>
    <lineage>
        <taxon>Eukaryota</taxon>
        <taxon>Metazoa</taxon>
        <taxon>Ecdysozoa</taxon>
        <taxon>Nematoda</taxon>
        <taxon>Chromadorea</taxon>
        <taxon>Rhabditida</taxon>
        <taxon>Rhabditina</taxon>
        <taxon>Rhabditomorpha</taxon>
        <taxon>Strongyloidea</taxon>
        <taxon>Heligmosomidae</taxon>
        <taxon>Nippostrongylus</taxon>
    </lineage>
</organism>
<dbReference type="InterPro" id="IPR015915">
    <property type="entry name" value="Kelch-typ_b-propeller"/>
</dbReference>